<accession>A0A6N9HKD9</accession>
<proteinExistence type="inferred from homology"/>
<feature type="chain" id="PRO_5026734064" evidence="17">
    <location>
        <begin position="30"/>
        <end position="716"/>
    </location>
</feature>
<dbReference type="GO" id="GO:0009279">
    <property type="term" value="C:cell outer membrane"/>
    <property type="evidence" value="ECO:0007669"/>
    <property type="project" value="UniProtKB-SubCell"/>
</dbReference>
<dbReference type="Proteomes" id="UP000448575">
    <property type="component" value="Unassembled WGS sequence"/>
</dbReference>
<dbReference type="Gene3D" id="2.40.170.20">
    <property type="entry name" value="TonB-dependent receptor, beta-barrel domain"/>
    <property type="match status" value="1"/>
</dbReference>
<keyword evidence="13 14" id="KW-0998">Cell outer membrane</keyword>
<evidence type="ECO:0000256" key="3">
    <source>
        <dbReference type="ARBA" id="ARBA00022448"/>
    </source>
</evidence>
<keyword evidence="21" id="KW-1185">Reference proteome</keyword>
<dbReference type="AlphaFoldDB" id="A0A6N9HKD9"/>
<dbReference type="InterPro" id="IPR036942">
    <property type="entry name" value="Beta-barrel_TonB_sf"/>
</dbReference>
<dbReference type="InterPro" id="IPR000531">
    <property type="entry name" value="Beta-barrel_TonB"/>
</dbReference>
<dbReference type="Pfam" id="PF00593">
    <property type="entry name" value="TonB_dep_Rec_b-barrel"/>
    <property type="match status" value="1"/>
</dbReference>
<keyword evidence="5" id="KW-0410">Iron transport</keyword>
<feature type="short sequence motif" description="TonB C-terminal box" evidence="15">
    <location>
        <begin position="699"/>
        <end position="716"/>
    </location>
</feature>
<evidence type="ECO:0000256" key="14">
    <source>
        <dbReference type="PROSITE-ProRule" id="PRU01360"/>
    </source>
</evidence>
<dbReference type="InterPro" id="IPR010105">
    <property type="entry name" value="TonB_sidphr_rcpt"/>
</dbReference>
<evidence type="ECO:0000256" key="10">
    <source>
        <dbReference type="ARBA" id="ARBA00023077"/>
    </source>
</evidence>
<keyword evidence="11 14" id="KW-0472">Membrane</keyword>
<dbReference type="GO" id="GO:0015891">
    <property type="term" value="P:siderophore transport"/>
    <property type="evidence" value="ECO:0007669"/>
    <property type="project" value="InterPro"/>
</dbReference>
<feature type="signal peptide" evidence="17">
    <location>
        <begin position="1"/>
        <end position="29"/>
    </location>
</feature>
<keyword evidence="3 14" id="KW-0813">Transport</keyword>
<dbReference type="InterPro" id="IPR039426">
    <property type="entry name" value="TonB-dep_rcpt-like"/>
</dbReference>
<evidence type="ECO:0000256" key="8">
    <source>
        <dbReference type="ARBA" id="ARBA00023004"/>
    </source>
</evidence>
<protein>
    <submittedName>
        <fullName evidence="20">TonB-dependent siderophore receptor</fullName>
    </submittedName>
</protein>
<evidence type="ECO:0000256" key="2">
    <source>
        <dbReference type="ARBA" id="ARBA00009810"/>
    </source>
</evidence>
<dbReference type="Gene3D" id="2.170.130.10">
    <property type="entry name" value="TonB-dependent receptor, plug domain"/>
    <property type="match status" value="1"/>
</dbReference>
<dbReference type="InterPro" id="IPR037066">
    <property type="entry name" value="Plug_dom_sf"/>
</dbReference>
<sequence length="716" mass="77032">MNRPCPTPLHAAVRLALLGLTLSSATARAEDQATTMPTVVVQAAAEDGSAEHGYRAKNATVGVLGDKSLQDTPFSVGVYSRALMENKQARSLADLTKGDASFSPMVDQSVAESWVSIRGISTDQYNGSKLDGLSYGMLYNELPLEHMERVEVLKGAGGFLYGFSAPGGTVNYVLKRAGSQPVRSVSTQVMDSGMVLVHGDLGGRFGERDAFGYRLNLVRETGDTAVDGGKQRRTSGSLALDWRITPELVWQVDAISGEQTRRGANAWITPSTTGTAAGGWSGNAAAPAPIDGSKRIAPKFGRVHTEFDTYGSDLAWQFAPDWKLALAYRTTEFGRELMNGTDVLAKANGDYTVLAQNFSGRFQSRHAQAMVTGKLATGPVRHEIAFGMSRSASDEAASWVGGGKYESAYLGPANLADPVDFFNPFSSPAKVSDAKAEFDLVRRREVFASDTLHLGSDWDLVIGLRHGRLQVKDAGYNKSKTTPTVAAVYRPLAGLSLYGSYVEALEQGETAPMTAANRGQVFEPMVSKQIEIGAKAEGKDWGATAALFQLKKGLSYTTPANVFTQDGEARYQGLELAGNLRLASQWLLTASTLWLDASNEKTDGGTLDGQRIRGVARHQTSVYSEYRVNGLPLTLSVGARHYGKRPVDALGQWQVGAIALLDIGARYETQLFSKGLTIRVNVDNLADKAYWAMRAGGATMMQGAPRTAKFSAQFHF</sequence>
<comment type="caution">
    <text evidence="20">The sequence shown here is derived from an EMBL/GenBank/DDBJ whole genome shotgun (WGS) entry which is preliminary data.</text>
</comment>
<gene>
    <name evidence="20" type="ORF">GTP41_13950</name>
</gene>
<evidence type="ECO:0000256" key="16">
    <source>
        <dbReference type="RuleBase" id="RU003357"/>
    </source>
</evidence>
<dbReference type="GO" id="GO:0038023">
    <property type="term" value="F:signaling receptor activity"/>
    <property type="evidence" value="ECO:0007669"/>
    <property type="project" value="InterPro"/>
</dbReference>
<dbReference type="PANTHER" id="PTHR32552">
    <property type="entry name" value="FERRICHROME IRON RECEPTOR-RELATED"/>
    <property type="match status" value="1"/>
</dbReference>
<evidence type="ECO:0000256" key="11">
    <source>
        <dbReference type="ARBA" id="ARBA00023136"/>
    </source>
</evidence>
<dbReference type="SUPFAM" id="SSF56935">
    <property type="entry name" value="Porins"/>
    <property type="match status" value="1"/>
</dbReference>
<dbReference type="CDD" id="cd01347">
    <property type="entry name" value="ligand_gated_channel"/>
    <property type="match status" value="1"/>
</dbReference>
<comment type="subcellular location">
    <subcellularLocation>
        <location evidence="1 14">Cell outer membrane</location>
        <topology evidence="1 14">Multi-pass membrane protein</topology>
    </subcellularLocation>
</comment>
<keyword evidence="12 20" id="KW-0675">Receptor</keyword>
<keyword evidence="7 17" id="KW-0732">Signal</keyword>
<reference evidence="20 21" key="1">
    <citation type="submission" date="2019-12" db="EMBL/GenBank/DDBJ databases">
        <title>Novel species isolated from a subtropical stream in China.</title>
        <authorList>
            <person name="Lu H."/>
        </authorList>
    </citation>
    <scope>NUCLEOTIDE SEQUENCE [LARGE SCALE GENOMIC DNA]</scope>
    <source>
        <strain evidence="20 21">DS3</strain>
    </source>
</reference>
<dbReference type="Pfam" id="PF07715">
    <property type="entry name" value="Plug"/>
    <property type="match status" value="1"/>
</dbReference>
<dbReference type="EMBL" id="WWCJ01000009">
    <property type="protein sequence ID" value="MYN03195.1"/>
    <property type="molecule type" value="Genomic_DNA"/>
</dbReference>
<dbReference type="GO" id="GO:0015344">
    <property type="term" value="F:siderophore uptake transmembrane transporter activity"/>
    <property type="evidence" value="ECO:0007669"/>
    <property type="project" value="TreeGrafter"/>
</dbReference>
<dbReference type="InterPro" id="IPR012910">
    <property type="entry name" value="Plug_dom"/>
</dbReference>
<evidence type="ECO:0000256" key="12">
    <source>
        <dbReference type="ARBA" id="ARBA00023170"/>
    </source>
</evidence>
<keyword evidence="8" id="KW-0408">Iron</keyword>
<evidence type="ECO:0000256" key="15">
    <source>
        <dbReference type="PROSITE-ProRule" id="PRU10144"/>
    </source>
</evidence>
<keyword evidence="4 14" id="KW-1134">Transmembrane beta strand</keyword>
<organism evidence="20 21">
    <name type="scientific">Pseudoduganella guangdongensis</name>
    <dbReference type="NCBI Taxonomy" id="2692179"/>
    <lineage>
        <taxon>Bacteria</taxon>
        <taxon>Pseudomonadati</taxon>
        <taxon>Pseudomonadota</taxon>
        <taxon>Betaproteobacteria</taxon>
        <taxon>Burkholderiales</taxon>
        <taxon>Oxalobacteraceae</taxon>
        <taxon>Telluria group</taxon>
        <taxon>Pseudoduganella</taxon>
    </lineage>
</organism>
<evidence type="ECO:0000256" key="1">
    <source>
        <dbReference type="ARBA" id="ARBA00004571"/>
    </source>
</evidence>
<feature type="domain" description="TonB-dependent receptor plug" evidence="19">
    <location>
        <begin position="69"/>
        <end position="169"/>
    </location>
</feature>
<feature type="domain" description="TonB-dependent receptor-like beta-barrel" evidence="18">
    <location>
        <begin position="255"/>
        <end position="685"/>
    </location>
</feature>
<evidence type="ECO:0000256" key="9">
    <source>
        <dbReference type="ARBA" id="ARBA00023065"/>
    </source>
</evidence>
<keyword evidence="9" id="KW-0406">Ion transport</keyword>
<evidence type="ECO:0000259" key="18">
    <source>
        <dbReference type="Pfam" id="PF00593"/>
    </source>
</evidence>
<evidence type="ECO:0000259" key="19">
    <source>
        <dbReference type="Pfam" id="PF07715"/>
    </source>
</evidence>
<keyword evidence="6 14" id="KW-0812">Transmembrane</keyword>
<dbReference type="PROSITE" id="PS01156">
    <property type="entry name" value="TONB_DEPENDENT_REC_2"/>
    <property type="match status" value="1"/>
</dbReference>
<evidence type="ECO:0000256" key="5">
    <source>
        <dbReference type="ARBA" id="ARBA00022496"/>
    </source>
</evidence>
<evidence type="ECO:0000256" key="17">
    <source>
        <dbReference type="SAM" id="SignalP"/>
    </source>
</evidence>
<evidence type="ECO:0000256" key="13">
    <source>
        <dbReference type="ARBA" id="ARBA00023237"/>
    </source>
</evidence>
<evidence type="ECO:0000313" key="20">
    <source>
        <dbReference type="EMBL" id="MYN03195.1"/>
    </source>
</evidence>
<name>A0A6N9HKD9_9BURK</name>
<dbReference type="PROSITE" id="PS52016">
    <property type="entry name" value="TONB_DEPENDENT_REC_3"/>
    <property type="match status" value="1"/>
</dbReference>
<keyword evidence="10 16" id="KW-0798">TonB box</keyword>
<dbReference type="RefSeq" id="WP_161026173.1">
    <property type="nucleotide sequence ID" value="NZ_WWCJ01000009.1"/>
</dbReference>
<evidence type="ECO:0000256" key="6">
    <source>
        <dbReference type="ARBA" id="ARBA00022692"/>
    </source>
</evidence>
<evidence type="ECO:0000313" key="21">
    <source>
        <dbReference type="Proteomes" id="UP000448575"/>
    </source>
</evidence>
<dbReference type="PANTHER" id="PTHR32552:SF82">
    <property type="entry name" value="FCUA PROTEIN"/>
    <property type="match status" value="1"/>
</dbReference>
<dbReference type="NCBIfam" id="TIGR01783">
    <property type="entry name" value="TonB-siderophor"/>
    <property type="match status" value="1"/>
</dbReference>
<dbReference type="InterPro" id="IPR010917">
    <property type="entry name" value="TonB_rcpt_CS"/>
</dbReference>
<comment type="similarity">
    <text evidence="2 14 16">Belongs to the TonB-dependent receptor family.</text>
</comment>
<evidence type="ECO:0000256" key="7">
    <source>
        <dbReference type="ARBA" id="ARBA00022729"/>
    </source>
</evidence>
<evidence type="ECO:0000256" key="4">
    <source>
        <dbReference type="ARBA" id="ARBA00022452"/>
    </source>
</evidence>